<evidence type="ECO:0000256" key="1">
    <source>
        <dbReference type="ARBA" id="ARBA00000085"/>
    </source>
</evidence>
<dbReference type="PANTHER" id="PTHR43711:SF1">
    <property type="entry name" value="HISTIDINE KINASE 1"/>
    <property type="match status" value="1"/>
</dbReference>
<comment type="caution">
    <text evidence="8">The sequence shown here is derived from an EMBL/GenBank/DDBJ whole genome shotgun (WGS) entry which is preliminary data.</text>
</comment>
<keyword evidence="9" id="KW-1185">Reference proteome</keyword>
<dbReference type="SUPFAM" id="SSF55874">
    <property type="entry name" value="ATPase domain of HSP90 chaperone/DNA topoisomerase II/histidine kinase"/>
    <property type="match status" value="1"/>
</dbReference>
<dbReference type="PROSITE" id="PS50109">
    <property type="entry name" value="HIS_KIN"/>
    <property type="match status" value="1"/>
</dbReference>
<keyword evidence="5 8" id="KW-0418">Kinase</keyword>
<dbReference type="InterPro" id="IPR003594">
    <property type="entry name" value="HATPase_dom"/>
</dbReference>
<keyword evidence="6" id="KW-0902">Two-component regulatory system</keyword>
<evidence type="ECO:0000259" key="7">
    <source>
        <dbReference type="PROSITE" id="PS50109"/>
    </source>
</evidence>
<evidence type="ECO:0000256" key="6">
    <source>
        <dbReference type="ARBA" id="ARBA00023012"/>
    </source>
</evidence>
<dbReference type="InterPro" id="IPR036890">
    <property type="entry name" value="HATPase_C_sf"/>
</dbReference>
<proteinExistence type="predicted"/>
<dbReference type="Gene3D" id="1.10.287.130">
    <property type="match status" value="1"/>
</dbReference>
<reference evidence="8 9" key="1">
    <citation type="submission" date="2020-10" db="EMBL/GenBank/DDBJ databases">
        <authorList>
            <person name="Castelo-Branco R."/>
            <person name="Eusebio N."/>
            <person name="Adriana R."/>
            <person name="Vieira A."/>
            <person name="Brugerolle De Fraissinette N."/>
            <person name="Rezende De Castro R."/>
            <person name="Schneider M.P."/>
            <person name="Vasconcelos V."/>
            <person name="Leao P.N."/>
        </authorList>
    </citation>
    <scope>NUCLEOTIDE SEQUENCE [LARGE SCALE GENOMIC DNA]</scope>
    <source>
        <strain evidence="8 9">LEGE 03274</strain>
    </source>
</reference>
<dbReference type="PRINTS" id="PR00344">
    <property type="entry name" value="BCTRLSENSOR"/>
</dbReference>
<dbReference type="SMART" id="SM00065">
    <property type="entry name" value="GAF"/>
    <property type="match status" value="1"/>
</dbReference>
<name>A0ABR9V4X8_9CHRO</name>
<organism evidence="8 9">
    <name type="scientific">Cyanobacterium stanieri LEGE 03274</name>
    <dbReference type="NCBI Taxonomy" id="1828756"/>
    <lineage>
        <taxon>Bacteria</taxon>
        <taxon>Bacillati</taxon>
        <taxon>Cyanobacteriota</taxon>
        <taxon>Cyanophyceae</taxon>
        <taxon>Oscillatoriophycideae</taxon>
        <taxon>Chroococcales</taxon>
        <taxon>Geminocystaceae</taxon>
        <taxon>Cyanobacterium</taxon>
    </lineage>
</organism>
<gene>
    <name evidence="8" type="ORF">IQ215_09640</name>
</gene>
<dbReference type="Pfam" id="PF02518">
    <property type="entry name" value="HATPase_c"/>
    <property type="match status" value="1"/>
</dbReference>
<dbReference type="Pfam" id="PF00512">
    <property type="entry name" value="HisKA"/>
    <property type="match status" value="1"/>
</dbReference>
<dbReference type="Pfam" id="PF01590">
    <property type="entry name" value="GAF"/>
    <property type="match status" value="1"/>
</dbReference>
<keyword evidence="3" id="KW-0597">Phosphoprotein</keyword>
<evidence type="ECO:0000256" key="5">
    <source>
        <dbReference type="ARBA" id="ARBA00022777"/>
    </source>
</evidence>
<comment type="catalytic activity">
    <reaction evidence="1">
        <text>ATP + protein L-histidine = ADP + protein N-phospho-L-histidine.</text>
        <dbReference type="EC" id="2.7.13.3"/>
    </reaction>
</comment>
<dbReference type="EMBL" id="JADEWC010000020">
    <property type="protein sequence ID" value="MBE9222955.1"/>
    <property type="molecule type" value="Genomic_DNA"/>
</dbReference>
<dbReference type="EC" id="2.7.13.3" evidence="2"/>
<dbReference type="PANTHER" id="PTHR43711">
    <property type="entry name" value="TWO-COMPONENT HISTIDINE KINASE"/>
    <property type="match status" value="1"/>
</dbReference>
<evidence type="ECO:0000313" key="9">
    <source>
        <dbReference type="Proteomes" id="UP000654604"/>
    </source>
</evidence>
<dbReference type="Gene3D" id="3.30.565.10">
    <property type="entry name" value="Histidine kinase-like ATPase, C-terminal domain"/>
    <property type="match status" value="1"/>
</dbReference>
<protein>
    <recommendedName>
        <fullName evidence="2">histidine kinase</fullName>
        <ecNumber evidence="2">2.7.13.3</ecNumber>
    </recommendedName>
</protein>
<evidence type="ECO:0000256" key="3">
    <source>
        <dbReference type="ARBA" id="ARBA00022553"/>
    </source>
</evidence>
<sequence>MIVGKIEYNCQDLSTLGAELVFTQDRQGNYISFFWQPKKQSLLSDEPSQGNSFLNFLCPVPLNPYLERINRVMDRGIPEHCQYVLSYQGDILPFELIISPIIKADQTVERVLVMGHCLHSEELPLTSPSSLPPNPDPFQRVLTHIARNIRSTLDLETIWKQTVDSIGEALQVSRCLLLLPSAQGDSMVVKAEYCLPPFVSLLGYTFAVDEYQCLRDALNTQKPCAYHDINYHQFQCQSTLVIGTFYQKEVNSILVLHQCDRPRHWNKGELELIQELAEQVGTAIAHATIYKKLEQASQQAKEASRLKSEFLASTSHELRTPLNGMLGFLQLVLDDMADDKEEEREFINQAYNSALHLLNLINDILDIAKIEANKIDFQFEPISLNQICEEVAKFAQPQALKKHLDFNINLPPTYDPILIHSDYQRLLQIMFNLVGNSLKFTHQGEITINAEIISKPFQFRNQPLPGFVKITVEDTGIGVSLDKQDSLFDKFYQVDGTRTKAYGGTGLGLAISKKLIEAMGGKISFYSMGEDLGSTITLTIPLTQVPIIKE</sequence>
<evidence type="ECO:0000256" key="2">
    <source>
        <dbReference type="ARBA" id="ARBA00012438"/>
    </source>
</evidence>
<dbReference type="InterPro" id="IPR003661">
    <property type="entry name" value="HisK_dim/P_dom"/>
</dbReference>
<keyword evidence="4" id="KW-0808">Transferase</keyword>
<dbReference type="CDD" id="cd00082">
    <property type="entry name" value="HisKA"/>
    <property type="match status" value="1"/>
</dbReference>
<dbReference type="SMART" id="SM00388">
    <property type="entry name" value="HisKA"/>
    <property type="match status" value="1"/>
</dbReference>
<evidence type="ECO:0000313" key="8">
    <source>
        <dbReference type="EMBL" id="MBE9222955.1"/>
    </source>
</evidence>
<dbReference type="Proteomes" id="UP000654604">
    <property type="component" value="Unassembled WGS sequence"/>
</dbReference>
<dbReference type="SMART" id="SM00387">
    <property type="entry name" value="HATPase_c"/>
    <property type="match status" value="1"/>
</dbReference>
<dbReference type="InterPro" id="IPR050736">
    <property type="entry name" value="Sensor_HK_Regulatory"/>
</dbReference>
<dbReference type="SUPFAM" id="SSF47384">
    <property type="entry name" value="Homodimeric domain of signal transducing histidine kinase"/>
    <property type="match status" value="1"/>
</dbReference>
<evidence type="ECO:0000256" key="4">
    <source>
        <dbReference type="ARBA" id="ARBA00022679"/>
    </source>
</evidence>
<dbReference type="InterPro" id="IPR036097">
    <property type="entry name" value="HisK_dim/P_sf"/>
</dbReference>
<accession>A0ABR9V4X8</accession>
<dbReference type="SUPFAM" id="SSF55781">
    <property type="entry name" value="GAF domain-like"/>
    <property type="match status" value="1"/>
</dbReference>
<dbReference type="InterPro" id="IPR003018">
    <property type="entry name" value="GAF"/>
</dbReference>
<feature type="domain" description="Histidine kinase" evidence="7">
    <location>
        <begin position="313"/>
        <end position="544"/>
    </location>
</feature>
<dbReference type="InterPro" id="IPR004358">
    <property type="entry name" value="Sig_transdc_His_kin-like_C"/>
</dbReference>
<dbReference type="GO" id="GO:0016301">
    <property type="term" value="F:kinase activity"/>
    <property type="evidence" value="ECO:0007669"/>
    <property type="project" value="UniProtKB-KW"/>
</dbReference>
<dbReference type="Gene3D" id="3.30.450.40">
    <property type="match status" value="1"/>
</dbReference>
<dbReference type="InterPro" id="IPR029016">
    <property type="entry name" value="GAF-like_dom_sf"/>
</dbReference>
<dbReference type="InterPro" id="IPR005467">
    <property type="entry name" value="His_kinase_dom"/>
</dbReference>
<dbReference type="CDD" id="cd16922">
    <property type="entry name" value="HATPase_EvgS-ArcB-TorS-like"/>
    <property type="match status" value="1"/>
</dbReference>